<gene>
    <name evidence="1" type="ORF">FD00_GL002236</name>
</gene>
<dbReference type="Gene3D" id="3.30.1820.10">
    <property type="entry name" value="Lp2179-like"/>
    <property type="match status" value="1"/>
</dbReference>
<reference evidence="1 2" key="1">
    <citation type="journal article" date="2015" name="Genome Announc.">
        <title>Expanding the biotechnology potential of lactobacilli through comparative genomics of 213 strains and associated genera.</title>
        <authorList>
            <person name="Sun Z."/>
            <person name="Harris H.M."/>
            <person name="McCann A."/>
            <person name="Guo C."/>
            <person name="Argimon S."/>
            <person name="Zhang W."/>
            <person name="Yang X."/>
            <person name="Jeffery I.B."/>
            <person name="Cooney J.C."/>
            <person name="Kagawa T.F."/>
            <person name="Liu W."/>
            <person name="Song Y."/>
            <person name="Salvetti E."/>
            <person name="Wrobel A."/>
            <person name="Rasinkangas P."/>
            <person name="Parkhill J."/>
            <person name="Rea M.C."/>
            <person name="O'Sullivan O."/>
            <person name="Ritari J."/>
            <person name="Douillard F.P."/>
            <person name="Paul Ross R."/>
            <person name="Yang R."/>
            <person name="Briner A.E."/>
            <person name="Felis G.E."/>
            <person name="de Vos W.M."/>
            <person name="Barrangou R."/>
            <person name="Klaenhammer T.R."/>
            <person name="Caufield P.W."/>
            <person name="Cui Y."/>
            <person name="Zhang H."/>
            <person name="O'Toole P.W."/>
        </authorList>
    </citation>
    <scope>NUCLEOTIDE SEQUENCE [LARGE SCALE GENOMIC DNA]</scope>
    <source>
        <strain evidence="1 2">DSM 20444</strain>
    </source>
</reference>
<proteinExistence type="predicted"/>
<dbReference type="InterPro" id="IPR035942">
    <property type="entry name" value="Lp2179-like_sf"/>
</dbReference>
<sequence length="116" mass="13092">MAYTKEAKILGDNRIFALSTEIKKYTLRDVGFTESKGGKFVLERPLDPTSPYNASIKLKVTISSDLKTFKIGVTSANGLKEINIFKGSDVEKHVEQLNFIIDNLKERDILIEKKLD</sequence>
<name>J1F1R0_9LACO</name>
<dbReference type="Pfam" id="PF08866">
    <property type="entry name" value="DUF1831"/>
    <property type="match status" value="1"/>
</dbReference>
<dbReference type="Proteomes" id="UP000050898">
    <property type="component" value="Unassembled WGS sequence"/>
</dbReference>
<evidence type="ECO:0008006" key="3">
    <source>
        <dbReference type="Google" id="ProtNLM"/>
    </source>
</evidence>
<protein>
    <recommendedName>
        <fullName evidence="3">Cysteine desulfurase</fullName>
    </recommendedName>
</protein>
<evidence type="ECO:0000313" key="1">
    <source>
        <dbReference type="EMBL" id="KRN10696.1"/>
    </source>
</evidence>
<accession>J1F1R0</accession>
<keyword evidence="2" id="KW-1185">Reference proteome</keyword>
<organism evidence="1 2">
    <name type="scientific">Liquorilactobacillus mali KCTC 3596 = DSM 20444</name>
    <dbReference type="NCBI Taxonomy" id="1046596"/>
    <lineage>
        <taxon>Bacteria</taxon>
        <taxon>Bacillati</taxon>
        <taxon>Bacillota</taxon>
        <taxon>Bacilli</taxon>
        <taxon>Lactobacillales</taxon>
        <taxon>Lactobacillaceae</taxon>
        <taxon>Liquorilactobacillus</taxon>
    </lineage>
</organism>
<dbReference type="OrthoDB" id="2166222at2"/>
<dbReference type="RefSeq" id="WP_003690366.1">
    <property type="nucleotide sequence ID" value="NZ_AKKT01000143.1"/>
</dbReference>
<dbReference type="GeneID" id="98316592"/>
<dbReference type="InterPro" id="IPR014965">
    <property type="entry name" value="Amino_acid_metab_prot_put"/>
</dbReference>
<dbReference type="AlphaFoldDB" id="J1F1R0"/>
<comment type="caution">
    <text evidence="1">The sequence shown here is derived from an EMBL/GenBank/DDBJ whole genome shotgun (WGS) entry which is preliminary data.</text>
</comment>
<dbReference type="EMBL" id="AYYH01000007">
    <property type="protein sequence ID" value="KRN10696.1"/>
    <property type="molecule type" value="Genomic_DNA"/>
</dbReference>
<dbReference type="PATRIC" id="fig|1046596.6.peg.2346"/>
<evidence type="ECO:0000313" key="2">
    <source>
        <dbReference type="Proteomes" id="UP000050898"/>
    </source>
</evidence>
<dbReference type="SUPFAM" id="SSF160800">
    <property type="entry name" value="Lp2179-like"/>
    <property type="match status" value="1"/>
</dbReference>